<reference evidence="2" key="1">
    <citation type="submission" date="2016-11" db="UniProtKB">
        <authorList>
            <consortium name="WormBaseParasite"/>
        </authorList>
    </citation>
    <scope>IDENTIFICATION</scope>
    <source>
        <strain evidence="2">KR3021</strain>
    </source>
</reference>
<proteinExistence type="predicted"/>
<sequence length="352" mass="38502">MPRIESDPKLDFKDVLIRPKRSTLRSRADVDLVREFTFRNSKKTYAGVPVIASNMDTVGTFAMAEALAKHKMFTTMHKHYSLQEWVAFADNNNRDKDLFANLAISSGMTGEDFKKLKLVTDAIPELDYICLDVANGYSEHFVDFIRKCREEFPTHTIIAGNVVTGEMVEELILTGADIVKVGIGPGSVCTTRKKTGVGYPQLSAVLECADAAHGMKGHVISDGGCTNPGDVAKAFGAGADFVMAGGLFAGHDQSGGEIIEKNGKQYKMFYGMSSDTAMNKHSGSVAEYRASEGKTITIPYRGDISTTVQDILGGIRSACTYTGSKYLKELSKRTTFIRVTMQTNEQYTAFEV</sequence>
<organism evidence="1 2">
    <name type="scientific">Rhabditophanes sp. KR3021</name>
    <dbReference type="NCBI Taxonomy" id="114890"/>
    <lineage>
        <taxon>Eukaryota</taxon>
        <taxon>Metazoa</taxon>
        <taxon>Ecdysozoa</taxon>
        <taxon>Nematoda</taxon>
        <taxon>Chromadorea</taxon>
        <taxon>Rhabditida</taxon>
        <taxon>Tylenchina</taxon>
        <taxon>Panagrolaimomorpha</taxon>
        <taxon>Strongyloidoidea</taxon>
        <taxon>Alloionematidae</taxon>
        <taxon>Rhabditophanes</taxon>
    </lineage>
</organism>
<protein>
    <submittedName>
        <fullName evidence="2">GMP reductase</fullName>
    </submittedName>
</protein>
<dbReference type="WBParaSite" id="RSKR_0000236900.1">
    <property type="protein sequence ID" value="RSKR_0000236900.1"/>
    <property type="gene ID" value="RSKR_0000236900"/>
</dbReference>
<accession>A0AC35TND6</accession>
<name>A0AC35TND6_9BILA</name>
<dbReference type="Proteomes" id="UP000095286">
    <property type="component" value="Unplaced"/>
</dbReference>
<evidence type="ECO:0000313" key="1">
    <source>
        <dbReference type="Proteomes" id="UP000095286"/>
    </source>
</evidence>
<evidence type="ECO:0000313" key="2">
    <source>
        <dbReference type="WBParaSite" id="RSKR_0000236900.1"/>
    </source>
</evidence>